<evidence type="ECO:0000313" key="1">
    <source>
        <dbReference type="EMBL" id="ORX50599.1"/>
    </source>
</evidence>
<keyword evidence="2" id="KW-1185">Reference proteome</keyword>
<dbReference type="InterPro" id="IPR052742">
    <property type="entry name" value="Mito_N-acetyltransferase"/>
</dbReference>
<evidence type="ECO:0008006" key="3">
    <source>
        <dbReference type="Google" id="ProtNLM"/>
    </source>
</evidence>
<evidence type="ECO:0000313" key="2">
    <source>
        <dbReference type="Proteomes" id="UP000242146"/>
    </source>
</evidence>
<dbReference type="Proteomes" id="UP000242146">
    <property type="component" value="Unassembled WGS sequence"/>
</dbReference>
<dbReference type="AlphaFoldDB" id="A0A1X2GCN3"/>
<dbReference type="PANTHER" id="PTHR43138">
    <property type="entry name" value="ACETYLTRANSFERASE, GNAT FAMILY"/>
    <property type="match status" value="1"/>
</dbReference>
<name>A0A1X2GCN3_9FUNG</name>
<reference evidence="1 2" key="1">
    <citation type="submission" date="2016-07" db="EMBL/GenBank/DDBJ databases">
        <title>Pervasive Adenine N6-methylation of Active Genes in Fungi.</title>
        <authorList>
            <consortium name="DOE Joint Genome Institute"/>
            <person name="Mondo S.J."/>
            <person name="Dannebaum R.O."/>
            <person name="Kuo R.C."/>
            <person name="Labutti K."/>
            <person name="Haridas S."/>
            <person name="Kuo A."/>
            <person name="Salamov A."/>
            <person name="Ahrendt S.R."/>
            <person name="Lipzen A."/>
            <person name="Sullivan W."/>
            <person name="Andreopoulos W.B."/>
            <person name="Clum A."/>
            <person name="Lindquist E."/>
            <person name="Daum C."/>
            <person name="Ramamoorthy G.K."/>
            <person name="Gryganskyi A."/>
            <person name="Culley D."/>
            <person name="Magnuson J.K."/>
            <person name="James T.Y."/>
            <person name="O'Malley M.A."/>
            <person name="Stajich J.E."/>
            <person name="Spatafora J.W."/>
            <person name="Visel A."/>
            <person name="Grigoriev I.V."/>
        </authorList>
    </citation>
    <scope>NUCLEOTIDE SEQUENCE [LARGE SCALE GENOMIC DNA]</scope>
    <source>
        <strain evidence="1 2">NRRL 3301</strain>
    </source>
</reference>
<organism evidence="1 2">
    <name type="scientific">Hesseltinella vesiculosa</name>
    <dbReference type="NCBI Taxonomy" id="101127"/>
    <lineage>
        <taxon>Eukaryota</taxon>
        <taxon>Fungi</taxon>
        <taxon>Fungi incertae sedis</taxon>
        <taxon>Mucoromycota</taxon>
        <taxon>Mucoromycotina</taxon>
        <taxon>Mucoromycetes</taxon>
        <taxon>Mucorales</taxon>
        <taxon>Cunninghamellaceae</taxon>
        <taxon>Hesseltinella</taxon>
    </lineage>
</organism>
<comment type="caution">
    <text evidence="1">The sequence shown here is derived from an EMBL/GenBank/DDBJ whole genome shotgun (WGS) entry which is preliminary data.</text>
</comment>
<sequence>MSSAYGGSLIPKPIPKAPMSSILPMAKTLRNGMASSLHSIDPNNTALVDYLHQLFNLELEDGSTYPQEDPLDRQAFVAYFLSYDAFVLVKGDTVPDQANEMQDNILGTFYVKPNYPGRCSHICNAGFVTSSIHRGNGAGVAMGESLTLIATTLGYKGIVFNLVFANNTASLKIWPKLGFNQAGVIPKAARLKNSPDQLVDAIIFHKDLTEDA</sequence>
<accession>A0A1X2GCN3</accession>
<dbReference type="STRING" id="101127.A0A1X2GCN3"/>
<dbReference type="Gene3D" id="3.40.630.30">
    <property type="match status" value="1"/>
</dbReference>
<dbReference type="OrthoDB" id="10264707at2759"/>
<dbReference type="SUPFAM" id="SSF55729">
    <property type="entry name" value="Acyl-CoA N-acyltransferases (Nat)"/>
    <property type="match status" value="1"/>
</dbReference>
<gene>
    <name evidence="1" type="ORF">DM01DRAFT_260210</name>
</gene>
<dbReference type="GO" id="GO:0005634">
    <property type="term" value="C:nucleus"/>
    <property type="evidence" value="ECO:0007669"/>
    <property type="project" value="TreeGrafter"/>
</dbReference>
<protein>
    <recommendedName>
        <fullName evidence="3">N-acetyltransferase domain-containing protein</fullName>
    </recommendedName>
</protein>
<dbReference type="EMBL" id="MCGT01000023">
    <property type="protein sequence ID" value="ORX50599.1"/>
    <property type="molecule type" value="Genomic_DNA"/>
</dbReference>
<dbReference type="PANTHER" id="PTHR43138:SF1">
    <property type="entry name" value="N-ACETYLTRANSFERASE ACA1"/>
    <property type="match status" value="1"/>
</dbReference>
<dbReference type="InterPro" id="IPR016181">
    <property type="entry name" value="Acyl_CoA_acyltransferase"/>
</dbReference>
<proteinExistence type="predicted"/>